<evidence type="ECO:0000259" key="6">
    <source>
        <dbReference type="PROSITE" id="PS50066"/>
    </source>
</evidence>
<dbReference type="EMBL" id="KQ483623">
    <property type="protein sequence ID" value="KYP44524.1"/>
    <property type="molecule type" value="Genomic_DNA"/>
</dbReference>
<dbReference type="PANTHER" id="PTHR11945">
    <property type="entry name" value="MADS BOX PROTEIN"/>
    <property type="match status" value="1"/>
</dbReference>
<dbReference type="GO" id="GO:0005634">
    <property type="term" value="C:nucleus"/>
    <property type="evidence" value="ECO:0007669"/>
    <property type="project" value="UniProtKB-SubCell"/>
</dbReference>
<gene>
    <name evidence="7" type="ORF">KK1_033982</name>
</gene>
<dbReference type="Pfam" id="PF00319">
    <property type="entry name" value="SRF-TF"/>
    <property type="match status" value="1"/>
</dbReference>
<dbReference type="FunFam" id="3.40.1810.10:FF:000018">
    <property type="entry name" value="agamous-like MADS-box protein AGL80"/>
    <property type="match status" value="1"/>
</dbReference>
<dbReference type="GO" id="GO:0000978">
    <property type="term" value="F:RNA polymerase II cis-regulatory region sequence-specific DNA binding"/>
    <property type="evidence" value="ECO:0007669"/>
    <property type="project" value="TreeGrafter"/>
</dbReference>
<proteinExistence type="predicted"/>
<evidence type="ECO:0000256" key="3">
    <source>
        <dbReference type="ARBA" id="ARBA00023125"/>
    </source>
</evidence>
<dbReference type="PROSITE" id="PS50066">
    <property type="entry name" value="MADS_BOX_2"/>
    <property type="match status" value="1"/>
</dbReference>
<dbReference type="InterPro" id="IPR033897">
    <property type="entry name" value="SRF-like_MADS-box"/>
</dbReference>
<protein>
    <submittedName>
        <fullName evidence="7">Agamous-like MADS-box protein AGL80</fullName>
    </submittedName>
</protein>
<feature type="domain" description="MADS-box" evidence="6">
    <location>
        <begin position="1"/>
        <end position="54"/>
    </location>
</feature>
<dbReference type="Gene3D" id="3.40.1810.10">
    <property type="entry name" value="Transcription factor, MADS-box"/>
    <property type="match status" value="1"/>
</dbReference>
<dbReference type="InterPro" id="IPR002100">
    <property type="entry name" value="TF_MADSbox"/>
</dbReference>
<dbReference type="Proteomes" id="UP000075243">
    <property type="component" value="Unassembled WGS sequence"/>
</dbReference>
<dbReference type="OMA" id="EVFPSHD"/>
<dbReference type="SUPFAM" id="SSF55455">
    <property type="entry name" value="SRF-like"/>
    <property type="match status" value="1"/>
</dbReference>
<keyword evidence="2" id="KW-0805">Transcription regulation</keyword>
<dbReference type="PANTHER" id="PTHR11945:SF788">
    <property type="entry name" value="AGAMOUS-LIKE-34-RELATED"/>
    <property type="match status" value="1"/>
</dbReference>
<dbReference type="CDD" id="cd00266">
    <property type="entry name" value="MADS_SRF_like"/>
    <property type="match status" value="1"/>
</dbReference>
<keyword evidence="4" id="KW-0804">Transcription</keyword>
<comment type="subcellular location">
    <subcellularLocation>
        <location evidence="1">Nucleus</location>
    </subcellularLocation>
</comment>
<evidence type="ECO:0000256" key="5">
    <source>
        <dbReference type="ARBA" id="ARBA00023242"/>
    </source>
</evidence>
<evidence type="ECO:0000313" key="7">
    <source>
        <dbReference type="EMBL" id="KYP44524.1"/>
    </source>
</evidence>
<reference evidence="7" key="1">
    <citation type="journal article" date="2012" name="Nat. Biotechnol.">
        <title>Draft genome sequence of pigeonpea (Cajanus cajan), an orphan legume crop of resource-poor farmers.</title>
        <authorList>
            <person name="Varshney R.K."/>
            <person name="Chen W."/>
            <person name="Li Y."/>
            <person name="Bharti A.K."/>
            <person name="Saxena R.K."/>
            <person name="Schlueter J.A."/>
            <person name="Donoghue M.T."/>
            <person name="Azam S."/>
            <person name="Fan G."/>
            <person name="Whaley A.M."/>
            <person name="Farmer A.D."/>
            <person name="Sheridan J."/>
            <person name="Iwata A."/>
            <person name="Tuteja R."/>
            <person name="Penmetsa R.V."/>
            <person name="Wu W."/>
            <person name="Upadhyaya H.D."/>
            <person name="Yang S.P."/>
            <person name="Shah T."/>
            <person name="Saxena K.B."/>
            <person name="Michael T."/>
            <person name="McCombie W.R."/>
            <person name="Yang B."/>
            <person name="Zhang G."/>
            <person name="Yang H."/>
            <person name="Wang J."/>
            <person name="Spillane C."/>
            <person name="Cook D.R."/>
            <person name="May G.D."/>
            <person name="Xu X."/>
            <person name="Jackson S.A."/>
        </authorList>
    </citation>
    <scope>NUCLEOTIDE SEQUENCE [LARGE SCALE GENOMIC DNA]</scope>
</reference>
<dbReference type="OrthoDB" id="779403at2759"/>
<dbReference type="AlphaFoldDB" id="A0A151RPQ0"/>
<sequence length="237" mass="26974">MTRKKVKLSFIANDSARKATYKKRKKSLLKKVEELSTLCGIEACAIVYSPDDPLPQVWPSDNGVERVVERFRIMPELEQSKKMANQESFIGQRILKSKDQVMKLMKDNREKEMTMFMFRCLNVGRVLPDNNMTTSDLSDLSSMIEQNLRDINKRLETLSANEMTTNQPQVQTPALAVPKTKETTLVNSGYGLDMNANPVPRQMFMDLLNGNGNQAIMPHFGDADLQLQTSFWPNLLP</sequence>
<dbReference type="SMART" id="SM00432">
    <property type="entry name" value="MADS"/>
    <property type="match status" value="1"/>
</dbReference>
<evidence type="ECO:0000256" key="2">
    <source>
        <dbReference type="ARBA" id="ARBA00023015"/>
    </source>
</evidence>
<dbReference type="GO" id="GO:0000981">
    <property type="term" value="F:DNA-binding transcription factor activity, RNA polymerase II-specific"/>
    <property type="evidence" value="ECO:0007669"/>
    <property type="project" value="InterPro"/>
</dbReference>
<evidence type="ECO:0000313" key="8">
    <source>
        <dbReference type="Proteomes" id="UP000075243"/>
    </source>
</evidence>
<organism evidence="7 8">
    <name type="scientific">Cajanus cajan</name>
    <name type="common">Pigeon pea</name>
    <name type="synonym">Cajanus indicus</name>
    <dbReference type="NCBI Taxonomy" id="3821"/>
    <lineage>
        <taxon>Eukaryota</taxon>
        <taxon>Viridiplantae</taxon>
        <taxon>Streptophyta</taxon>
        <taxon>Embryophyta</taxon>
        <taxon>Tracheophyta</taxon>
        <taxon>Spermatophyta</taxon>
        <taxon>Magnoliopsida</taxon>
        <taxon>eudicotyledons</taxon>
        <taxon>Gunneridae</taxon>
        <taxon>Pentapetalae</taxon>
        <taxon>rosids</taxon>
        <taxon>fabids</taxon>
        <taxon>Fabales</taxon>
        <taxon>Fabaceae</taxon>
        <taxon>Papilionoideae</taxon>
        <taxon>50 kb inversion clade</taxon>
        <taxon>NPAAA clade</taxon>
        <taxon>indigoferoid/millettioid clade</taxon>
        <taxon>Phaseoleae</taxon>
        <taxon>Cajanus</taxon>
    </lineage>
</organism>
<dbReference type="GO" id="GO:0045944">
    <property type="term" value="P:positive regulation of transcription by RNA polymerase II"/>
    <property type="evidence" value="ECO:0007669"/>
    <property type="project" value="InterPro"/>
</dbReference>
<evidence type="ECO:0000256" key="1">
    <source>
        <dbReference type="ARBA" id="ARBA00004123"/>
    </source>
</evidence>
<dbReference type="Gramene" id="C.cajan_32033.t">
    <property type="protein sequence ID" value="C.cajan_32033.t.cds1"/>
    <property type="gene ID" value="C.cajan_32033"/>
</dbReference>
<evidence type="ECO:0000256" key="4">
    <source>
        <dbReference type="ARBA" id="ARBA00023163"/>
    </source>
</evidence>
<dbReference type="GO" id="GO:0046983">
    <property type="term" value="F:protein dimerization activity"/>
    <property type="evidence" value="ECO:0007669"/>
    <property type="project" value="InterPro"/>
</dbReference>
<keyword evidence="5" id="KW-0539">Nucleus</keyword>
<dbReference type="PRINTS" id="PR00404">
    <property type="entry name" value="MADSDOMAIN"/>
</dbReference>
<accession>A0A151RPQ0</accession>
<name>A0A151RPQ0_CAJCA</name>
<keyword evidence="3" id="KW-0238">DNA-binding</keyword>
<keyword evidence="8" id="KW-1185">Reference proteome</keyword>
<dbReference type="InterPro" id="IPR036879">
    <property type="entry name" value="TF_MADSbox_sf"/>
</dbReference>